<evidence type="ECO:0000313" key="3">
    <source>
        <dbReference type="Proteomes" id="UP001348817"/>
    </source>
</evidence>
<dbReference type="Pfam" id="PF00899">
    <property type="entry name" value="ThiF"/>
    <property type="match status" value="1"/>
</dbReference>
<feature type="domain" description="THIF-type NAD/FAD binding fold" evidence="1">
    <location>
        <begin position="11"/>
        <end position="242"/>
    </location>
</feature>
<protein>
    <submittedName>
        <fullName evidence="2">tRNA threonylcarbamoyladenosine dehydratase</fullName>
    </submittedName>
</protein>
<sequence>METWFERTELLFGKEKLEILKRSHVLVMGLGGVGGFAAEMIARAGVGTMTIVDGDTVARSNRNRQLVALESTEGKLKSEVLAERLRSVNPDINLHVRSEYMRDERMQELIDAHDYDFVVDCIDTLAPKVFLIQRALERGLRIVSSMGAGNKTNPALASVADLSQSYNCPLARYVRKRLQKFGIRTGFPVVFSSELGDKSKVVVEQGVNKASTVGTVSFMPAVFGIHCASVVIRQLTGEQNYFKKVKKKKKKSSKKKGGDKA</sequence>
<keyword evidence="2" id="KW-0614">Plasmid</keyword>
<organism evidence="2 3">
    <name type="scientific">Fulvitalea axinellae</name>
    <dbReference type="NCBI Taxonomy" id="1182444"/>
    <lineage>
        <taxon>Bacteria</taxon>
        <taxon>Pseudomonadati</taxon>
        <taxon>Bacteroidota</taxon>
        <taxon>Cytophagia</taxon>
        <taxon>Cytophagales</taxon>
        <taxon>Persicobacteraceae</taxon>
        <taxon>Fulvitalea</taxon>
    </lineage>
</organism>
<dbReference type="InterPro" id="IPR045886">
    <property type="entry name" value="ThiF/MoeB/HesA"/>
</dbReference>
<dbReference type="GO" id="GO:0061504">
    <property type="term" value="P:cyclic threonylcarbamoyladenosine biosynthetic process"/>
    <property type="evidence" value="ECO:0007669"/>
    <property type="project" value="TreeGrafter"/>
</dbReference>
<gene>
    <name evidence="2" type="ORF">FUAX_45590</name>
</gene>
<dbReference type="CDD" id="cd00755">
    <property type="entry name" value="YgdL_like"/>
    <property type="match status" value="1"/>
</dbReference>
<dbReference type="Proteomes" id="UP001348817">
    <property type="component" value="Plasmid pFA3"/>
</dbReference>
<dbReference type="InterPro" id="IPR000594">
    <property type="entry name" value="ThiF_NAD_FAD-bd"/>
</dbReference>
<dbReference type="RefSeq" id="WP_338395482.1">
    <property type="nucleotide sequence ID" value="NZ_AP025317.1"/>
</dbReference>
<dbReference type="PANTHER" id="PTHR43267:SF1">
    <property type="entry name" value="TRNA THREONYLCARBAMOYLADENOSINE DEHYDRATASE"/>
    <property type="match status" value="1"/>
</dbReference>
<dbReference type="AlphaFoldDB" id="A0AAU9D3I9"/>
<dbReference type="GO" id="GO:0008641">
    <property type="term" value="F:ubiquitin-like modifier activating enzyme activity"/>
    <property type="evidence" value="ECO:0007669"/>
    <property type="project" value="InterPro"/>
</dbReference>
<dbReference type="KEGG" id="fax:FUAX_45590"/>
<geneLocation type="plasmid" evidence="2 3">
    <name>pFA3</name>
</geneLocation>
<keyword evidence="3" id="KW-1185">Reference proteome</keyword>
<dbReference type="PANTHER" id="PTHR43267">
    <property type="entry name" value="TRNA THREONYLCARBAMOYLADENOSINE DEHYDRATASE"/>
    <property type="match status" value="1"/>
</dbReference>
<evidence type="ECO:0000313" key="2">
    <source>
        <dbReference type="EMBL" id="BDD12127.1"/>
    </source>
</evidence>
<accession>A0AAU9D3I9</accession>
<dbReference type="SUPFAM" id="SSF69572">
    <property type="entry name" value="Activating enzymes of the ubiquitin-like proteins"/>
    <property type="match status" value="1"/>
</dbReference>
<proteinExistence type="predicted"/>
<dbReference type="InterPro" id="IPR035985">
    <property type="entry name" value="Ubiquitin-activating_enz"/>
</dbReference>
<reference evidence="2 3" key="1">
    <citation type="submission" date="2021-12" db="EMBL/GenBank/DDBJ databases">
        <title>Genome sequencing of bacteria with rrn-lacking chromosome and rrn-plasmid.</title>
        <authorList>
            <person name="Anda M."/>
            <person name="Iwasaki W."/>
        </authorList>
    </citation>
    <scope>NUCLEOTIDE SEQUENCE [LARGE SCALE GENOMIC DNA]</scope>
    <source>
        <strain evidence="2 3">DSM 100852</strain>
        <plasmid evidence="2 3">pFA3</plasmid>
    </source>
</reference>
<dbReference type="GO" id="GO:0061503">
    <property type="term" value="F:tRNA threonylcarbamoyladenosine dehydratase"/>
    <property type="evidence" value="ECO:0007669"/>
    <property type="project" value="TreeGrafter"/>
</dbReference>
<evidence type="ECO:0000259" key="1">
    <source>
        <dbReference type="Pfam" id="PF00899"/>
    </source>
</evidence>
<name>A0AAU9D3I9_9BACT</name>
<dbReference type="Gene3D" id="3.40.50.720">
    <property type="entry name" value="NAD(P)-binding Rossmann-like Domain"/>
    <property type="match status" value="1"/>
</dbReference>
<dbReference type="EMBL" id="AP025317">
    <property type="protein sequence ID" value="BDD12127.1"/>
    <property type="molecule type" value="Genomic_DNA"/>
</dbReference>